<keyword evidence="4" id="KW-0732">Signal</keyword>
<dbReference type="Pfam" id="PF01297">
    <property type="entry name" value="ZnuA"/>
    <property type="match status" value="1"/>
</dbReference>
<dbReference type="GO" id="GO:0006829">
    <property type="term" value="P:zinc ion transport"/>
    <property type="evidence" value="ECO:0007669"/>
    <property type="project" value="UniProtKB-KW"/>
</dbReference>
<reference evidence="7 8" key="1">
    <citation type="submission" date="2015-11" db="EMBL/GenBank/DDBJ databases">
        <title>Draft WGS of Vibrio toranzoniae.</title>
        <authorList>
            <person name="Lasa A."/>
            <person name="Romalde J.L."/>
        </authorList>
    </citation>
    <scope>NUCLEOTIDE SEQUENCE [LARGE SCALE GENOMIC DNA]</scope>
    <source>
        <strain evidence="7 8">Vb 10.8</strain>
    </source>
</reference>
<dbReference type="Gene3D" id="3.40.50.1980">
    <property type="entry name" value="Nitrogenase molybdenum iron protein domain"/>
    <property type="match status" value="3"/>
</dbReference>
<dbReference type="SUPFAM" id="SSF53807">
    <property type="entry name" value="Helical backbone' metal receptor"/>
    <property type="match status" value="1"/>
</dbReference>
<dbReference type="GO" id="GO:0046872">
    <property type="term" value="F:metal ion binding"/>
    <property type="evidence" value="ECO:0007669"/>
    <property type="project" value="InterPro"/>
</dbReference>
<evidence type="ECO:0000313" key="7">
    <source>
        <dbReference type="EMBL" id="KWU01185.1"/>
    </source>
</evidence>
<dbReference type="PANTHER" id="PTHR42953">
    <property type="entry name" value="HIGH-AFFINITY ZINC UPTAKE SYSTEM PROTEIN ZNUA-RELATED"/>
    <property type="match status" value="1"/>
</dbReference>
<dbReference type="RefSeq" id="WP_060468116.1">
    <property type="nucleotide sequence ID" value="NZ_AP025514.1"/>
</dbReference>
<accession>A0A109D9Q9</accession>
<dbReference type="EMBL" id="LMXU01000016">
    <property type="protein sequence ID" value="KWU01185.1"/>
    <property type="molecule type" value="Genomic_DNA"/>
</dbReference>
<keyword evidence="5" id="KW-0864">Zinc transport</keyword>
<dbReference type="PANTHER" id="PTHR42953:SF3">
    <property type="entry name" value="HIGH-AFFINITY ZINC UPTAKE SYSTEM PROTEIN ZNUA"/>
    <property type="match status" value="1"/>
</dbReference>
<evidence type="ECO:0000313" key="8">
    <source>
        <dbReference type="Proteomes" id="UP000057389"/>
    </source>
</evidence>
<evidence type="ECO:0000256" key="2">
    <source>
        <dbReference type="ARBA" id="ARBA00015915"/>
    </source>
</evidence>
<dbReference type="Proteomes" id="UP000057389">
    <property type="component" value="Unassembled WGS sequence"/>
</dbReference>
<evidence type="ECO:0000256" key="6">
    <source>
        <dbReference type="SAM" id="MobiDB-lite"/>
    </source>
</evidence>
<dbReference type="InterPro" id="IPR050492">
    <property type="entry name" value="Bact_metal-bind_prot9"/>
</dbReference>
<evidence type="ECO:0000256" key="4">
    <source>
        <dbReference type="ARBA" id="ARBA00022729"/>
    </source>
</evidence>
<evidence type="ECO:0000256" key="5">
    <source>
        <dbReference type="ARBA" id="ARBA00022906"/>
    </source>
</evidence>
<proteinExistence type="inferred from homology"/>
<dbReference type="InterPro" id="IPR006127">
    <property type="entry name" value="ZnuA-like"/>
</dbReference>
<protein>
    <recommendedName>
        <fullName evidence="2">High-affinity zinc uptake system protein ZnuA</fullName>
    </recommendedName>
</protein>
<keyword evidence="5" id="KW-0406">Ion transport</keyword>
<keyword evidence="5" id="KW-0862">Zinc</keyword>
<feature type="region of interest" description="Disordered" evidence="6">
    <location>
        <begin position="122"/>
        <end position="166"/>
    </location>
</feature>
<dbReference type="OrthoDB" id="7346865at2"/>
<keyword evidence="3" id="KW-0813">Transport</keyword>
<evidence type="ECO:0000256" key="3">
    <source>
        <dbReference type="ARBA" id="ARBA00022448"/>
    </source>
</evidence>
<keyword evidence="8" id="KW-1185">Reference proteome</keyword>
<name>A0A109D9Q9_9VIBR</name>
<dbReference type="AlphaFoldDB" id="A0A109D9Q9"/>
<sequence length="335" mass="37100">MLKQALSGIGIALAAASQTYAQVPKVAVDIAPLHSLVTQVMDGVGEPDLLIRPEASPHDYHLRPSEAKALSQADVVFWVGEGLTPWLEKPLSSLASSATKVEMMEVEGTTLYGFREGATFEAHSHSEEGHEEHHKHEHKEREESEVHHQHEEHDHDAHHDHHHGKYDPHAWLDPKNAEVWVEAIAGALSNADAENAPIYTENAKVAISRLRSLSEDIRQQAQSINGIKFIVFHDAYQYFEQRFQLLATGAISISDASKPSPARVSEIRQTVKDLGVTCVFTEPQYNPELVNAVFENSTVNTIGKMDPIGANIAPGKEQYYSLLVAMISSLKQCHH</sequence>
<dbReference type="GeneID" id="300178936"/>
<comment type="caution">
    <text evidence="7">The sequence shown here is derived from an EMBL/GenBank/DDBJ whole genome shotgun (WGS) entry which is preliminary data.</text>
</comment>
<gene>
    <name evidence="7" type="ORF">APQ14_07780</name>
</gene>
<organism evidence="7 8">
    <name type="scientific">Vibrio toranzoniae</name>
    <dbReference type="NCBI Taxonomy" id="1194427"/>
    <lineage>
        <taxon>Bacteria</taxon>
        <taxon>Pseudomonadati</taxon>
        <taxon>Pseudomonadota</taxon>
        <taxon>Gammaproteobacteria</taxon>
        <taxon>Vibrionales</taxon>
        <taxon>Vibrionaceae</taxon>
        <taxon>Vibrio</taxon>
    </lineage>
</organism>
<comment type="similarity">
    <text evidence="1">Belongs to the bacterial solute-binding protein 9 family.</text>
</comment>
<evidence type="ECO:0000256" key="1">
    <source>
        <dbReference type="ARBA" id="ARBA00011028"/>
    </source>
</evidence>